<dbReference type="AlphaFoldDB" id="A0A4Q8B724"/>
<accession>A0A4Q8B724</accession>
<gene>
    <name evidence="2" type="ORF">EV384_1608</name>
</gene>
<name>A0A4Q8B724_9ACTN</name>
<dbReference type="EMBL" id="SHLD01000001">
    <property type="protein sequence ID" value="RZU73208.1"/>
    <property type="molecule type" value="Genomic_DNA"/>
</dbReference>
<sequence>MATIGVAQKLQVPFLSFAAGDDIVLPLAQRTYIYKLTPDAGDVARRLARLIDSQRLRRIALLAADGLHGDSGVRAMRGALRTADVELTASERLPARVPADRGDRGHRRRVRLRADPARGPGAGLPRHLRGHPGHLDAVRLITGPPPADGGSPPAGRRVAGGPPNQDSAKRPVTAEAVTGRDLTPVRRARPPASAAW</sequence>
<proteinExistence type="predicted"/>
<protein>
    <submittedName>
        <fullName evidence="2">Receptor family ligand binding protein</fullName>
    </submittedName>
</protein>
<evidence type="ECO:0000313" key="2">
    <source>
        <dbReference type="EMBL" id="RZU73208.1"/>
    </source>
</evidence>
<keyword evidence="2" id="KW-0675">Receptor</keyword>
<comment type="caution">
    <text evidence="2">The sequence shown here is derived from an EMBL/GenBank/DDBJ whole genome shotgun (WGS) entry which is preliminary data.</text>
</comment>
<feature type="compositionally biased region" description="Low complexity" evidence="1">
    <location>
        <begin position="148"/>
        <end position="163"/>
    </location>
</feature>
<dbReference type="InterPro" id="IPR028082">
    <property type="entry name" value="Peripla_BP_I"/>
</dbReference>
<organism evidence="2 3">
    <name type="scientific">Micromonospora kangleipakensis</name>
    <dbReference type="NCBI Taxonomy" id="1077942"/>
    <lineage>
        <taxon>Bacteria</taxon>
        <taxon>Bacillati</taxon>
        <taxon>Actinomycetota</taxon>
        <taxon>Actinomycetes</taxon>
        <taxon>Micromonosporales</taxon>
        <taxon>Micromonosporaceae</taxon>
        <taxon>Micromonospora</taxon>
    </lineage>
</organism>
<dbReference type="RefSeq" id="WP_130331536.1">
    <property type="nucleotide sequence ID" value="NZ_SHLD01000001.1"/>
</dbReference>
<dbReference type="Proteomes" id="UP000294114">
    <property type="component" value="Unassembled WGS sequence"/>
</dbReference>
<evidence type="ECO:0000256" key="1">
    <source>
        <dbReference type="SAM" id="MobiDB-lite"/>
    </source>
</evidence>
<reference evidence="2 3" key="1">
    <citation type="submission" date="2019-02" db="EMBL/GenBank/DDBJ databases">
        <title>Sequencing the genomes of 1000 actinobacteria strains.</title>
        <authorList>
            <person name="Klenk H.-P."/>
        </authorList>
    </citation>
    <scope>NUCLEOTIDE SEQUENCE [LARGE SCALE GENOMIC DNA]</scope>
    <source>
        <strain evidence="2 3">DSM 45612</strain>
    </source>
</reference>
<evidence type="ECO:0000313" key="3">
    <source>
        <dbReference type="Proteomes" id="UP000294114"/>
    </source>
</evidence>
<keyword evidence="3" id="KW-1185">Reference proteome</keyword>
<dbReference type="Gene3D" id="3.40.50.2300">
    <property type="match status" value="2"/>
</dbReference>
<dbReference type="OrthoDB" id="3364060at2"/>
<feature type="region of interest" description="Disordered" evidence="1">
    <location>
        <begin position="96"/>
        <end position="196"/>
    </location>
</feature>
<dbReference type="SUPFAM" id="SSF53822">
    <property type="entry name" value="Periplasmic binding protein-like I"/>
    <property type="match status" value="1"/>
</dbReference>